<dbReference type="InterPro" id="IPR021139">
    <property type="entry name" value="NYN"/>
</dbReference>
<dbReference type="EMBL" id="MHIL01000008">
    <property type="protein sequence ID" value="OGY52154.1"/>
    <property type="molecule type" value="Genomic_DNA"/>
</dbReference>
<dbReference type="STRING" id="1797542.A3J59_03300"/>
<proteinExistence type="predicted"/>
<name>A0A1G1YIR5_9BACT</name>
<protein>
    <recommendedName>
        <fullName evidence="1">NYN domain-containing protein</fullName>
    </recommendedName>
</protein>
<dbReference type="Gene3D" id="3.40.50.1010">
    <property type="entry name" value="5'-nuclease"/>
    <property type="match status" value="1"/>
</dbReference>
<reference evidence="2 3" key="1">
    <citation type="journal article" date="2016" name="Nat. Commun.">
        <title>Thousands of microbial genomes shed light on interconnected biogeochemical processes in an aquifer system.</title>
        <authorList>
            <person name="Anantharaman K."/>
            <person name="Brown C.T."/>
            <person name="Hug L.A."/>
            <person name="Sharon I."/>
            <person name="Castelle C.J."/>
            <person name="Probst A.J."/>
            <person name="Thomas B.C."/>
            <person name="Singh A."/>
            <person name="Wilkins M.J."/>
            <person name="Karaoz U."/>
            <person name="Brodie E.L."/>
            <person name="Williams K.H."/>
            <person name="Hubbard S.S."/>
            <person name="Banfield J.F."/>
        </authorList>
    </citation>
    <scope>NUCLEOTIDE SEQUENCE [LARGE SCALE GENOMIC DNA]</scope>
</reference>
<dbReference type="PANTHER" id="PTHR35458:SF2">
    <property type="entry name" value="SLR0755 PROTEIN"/>
    <property type="match status" value="1"/>
</dbReference>
<dbReference type="Pfam" id="PF01936">
    <property type="entry name" value="NYN"/>
    <property type="match status" value="1"/>
</dbReference>
<organism evidence="2 3">
    <name type="scientific">Candidatus Buchananbacteria bacterium RIFCSPHIGHO2_02_FULL_56_16</name>
    <dbReference type="NCBI Taxonomy" id="1797542"/>
    <lineage>
        <taxon>Bacteria</taxon>
        <taxon>Candidatus Buchananiibacteriota</taxon>
    </lineage>
</organism>
<dbReference type="AlphaFoldDB" id="A0A1G1YIR5"/>
<dbReference type="InterPro" id="IPR047140">
    <property type="entry name" value="LabA"/>
</dbReference>
<gene>
    <name evidence="2" type="ORF">A3J59_03300</name>
</gene>
<sequence length="184" mass="20931">MSGLFMYSNENNHAFIDGANLHKGIEELGWKLDYARFRRWLSEKYRITQAYIFIGFIPNNKDLYNFLRTTGFTLVFKETTCDHAGKIKGNCDADLVLRAAAEYYEKKFDNAVIVASDGDYAGLVNFLKARGVFRSLISPSNKCSFLLRKLNISIVYLDHKRSSLGYVQKEKAPGGDRTPRGSFS</sequence>
<evidence type="ECO:0000259" key="1">
    <source>
        <dbReference type="Pfam" id="PF01936"/>
    </source>
</evidence>
<dbReference type="Proteomes" id="UP000177310">
    <property type="component" value="Unassembled WGS sequence"/>
</dbReference>
<comment type="caution">
    <text evidence="2">The sequence shown here is derived from an EMBL/GenBank/DDBJ whole genome shotgun (WGS) entry which is preliminary data.</text>
</comment>
<evidence type="ECO:0000313" key="3">
    <source>
        <dbReference type="Proteomes" id="UP000177310"/>
    </source>
</evidence>
<evidence type="ECO:0000313" key="2">
    <source>
        <dbReference type="EMBL" id="OGY52154.1"/>
    </source>
</evidence>
<accession>A0A1G1YIR5</accession>
<dbReference type="GO" id="GO:0004540">
    <property type="term" value="F:RNA nuclease activity"/>
    <property type="evidence" value="ECO:0007669"/>
    <property type="project" value="InterPro"/>
</dbReference>
<feature type="domain" description="NYN" evidence="1">
    <location>
        <begin position="15"/>
        <end position="138"/>
    </location>
</feature>
<dbReference type="PANTHER" id="PTHR35458">
    <property type="entry name" value="SLR0755 PROTEIN"/>
    <property type="match status" value="1"/>
</dbReference>